<evidence type="ECO:0000313" key="10">
    <source>
        <dbReference type="Proteomes" id="UP001459277"/>
    </source>
</evidence>
<feature type="signal peptide" evidence="8">
    <location>
        <begin position="1"/>
        <end position="25"/>
    </location>
</feature>
<dbReference type="SUPFAM" id="SSF53474">
    <property type="entry name" value="alpha/beta-Hydrolases"/>
    <property type="match status" value="1"/>
</dbReference>
<dbReference type="EMBL" id="JAZDWU010000011">
    <property type="protein sequence ID" value="KAK9987108.1"/>
    <property type="molecule type" value="Genomic_DNA"/>
</dbReference>
<proteinExistence type="inferred from homology"/>
<dbReference type="PANTHER" id="PTHR11802">
    <property type="entry name" value="SERINE PROTEASE FAMILY S10 SERINE CARBOXYPEPTIDASE"/>
    <property type="match status" value="1"/>
</dbReference>
<dbReference type="GO" id="GO:0004185">
    <property type="term" value="F:serine-type carboxypeptidase activity"/>
    <property type="evidence" value="ECO:0007669"/>
    <property type="project" value="UniProtKB-UniRule"/>
</dbReference>
<accession>A0AAW2BP24</accession>
<dbReference type="PRINTS" id="PR00724">
    <property type="entry name" value="CRBOXYPTASEC"/>
</dbReference>
<dbReference type="Gene3D" id="3.40.50.11320">
    <property type="match status" value="1"/>
</dbReference>
<dbReference type="GO" id="GO:0006508">
    <property type="term" value="P:proteolysis"/>
    <property type="evidence" value="ECO:0007669"/>
    <property type="project" value="UniProtKB-KW"/>
</dbReference>
<dbReference type="PANTHER" id="PTHR11802:SF399">
    <property type="entry name" value="CARBOXYPEPTIDASE"/>
    <property type="match status" value="1"/>
</dbReference>
<keyword evidence="4 8" id="KW-0121">Carboxypeptidase</keyword>
<feature type="chain" id="PRO_5043103063" description="Carboxypeptidase" evidence="8">
    <location>
        <begin position="26"/>
        <end position="502"/>
    </location>
</feature>
<name>A0AAW2BP24_9ROSI</name>
<dbReference type="PROSITE" id="PS00560">
    <property type="entry name" value="CARBOXYPEPT_SER_HIS"/>
    <property type="match status" value="1"/>
</dbReference>
<dbReference type="AlphaFoldDB" id="A0AAW2BP24"/>
<evidence type="ECO:0000256" key="4">
    <source>
        <dbReference type="ARBA" id="ARBA00022645"/>
    </source>
</evidence>
<comment type="caution">
    <text evidence="9">The sequence shown here is derived from an EMBL/GenBank/DDBJ whole genome shotgun (WGS) entry which is preliminary data.</text>
</comment>
<keyword evidence="3" id="KW-0964">Secreted</keyword>
<evidence type="ECO:0000256" key="5">
    <source>
        <dbReference type="ARBA" id="ARBA00022670"/>
    </source>
</evidence>
<evidence type="ECO:0000313" key="9">
    <source>
        <dbReference type="EMBL" id="KAK9987108.1"/>
    </source>
</evidence>
<comment type="similarity">
    <text evidence="2 8">Belongs to the peptidase S10 family.</text>
</comment>
<gene>
    <name evidence="9" type="ORF">SO802_032059</name>
</gene>
<evidence type="ECO:0000256" key="2">
    <source>
        <dbReference type="ARBA" id="ARBA00009431"/>
    </source>
</evidence>
<dbReference type="InterPro" id="IPR029058">
    <property type="entry name" value="AB_hydrolase_fold"/>
</dbReference>
<comment type="subcellular location">
    <subcellularLocation>
        <location evidence="1">Secreted</location>
    </subcellularLocation>
</comment>
<organism evidence="9 10">
    <name type="scientific">Lithocarpus litseifolius</name>
    <dbReference type="NCBI Taxonomy" id="425828"/>
    <lineage>
        <taxon>Eukaryota</taxon>
        <taxon>Viridiplantae</taxon>
        <taxon>Streptophyta</taxon>
        <taxon>Embryophyta</taxon>
        <taxon>Tracheophyta</taxon>
        <taxon>Spermatophyta</taxon>
        <taxon>Magnoliopsida</taxon>
        <taxon>eudicotyledons</taxon>
        <taxon>Gunneridae</taxon>
        <taxon>Pentapetalae</taxon>
        <taxon>rosids</taxon>
        <taxon>fabids</taxon>
        <taxon>Fagales</taxon>
        <taxon>Fagaceae</taxon>
        <taxon>Lithocarpus</taxon>
    </lineage>
</organism>
<dbReference type="PROSITE" id="PS00131">
    <property type="entry name" value="CARBOXYPEPT_SER_SER"/>
    <property type="match status" value="1"/>
</dbReference>
<dbReference type="InterPro" id="IPR001563">
    <property type="entry name" value="Peptidase_S10"/>
</dbReference>
<dbReference type="InterPro" id="IPR018202">
    <property type="entry name" value="Ser_caboxypep_ser_AS"/>
</dbReference>
<keyword evidence="8" id="KW-0732">Signal</keyword>
<evidence type="ECO:0000256" key="3">
    <source>
        <dbReference type="ARBA" id="ARBA00022525"/>
    </source>
</evidence>
<dbReference type="InterPro" id="IPR033124">
    <property type="entry name" value="Ser_caboxypep_his_AS"/>
</dbReference>
<dbReference type="Proteomes" id="UP001459277">
    <property type="component" value="Unassembled WGS sequence"/>
</dbReference>
<evidence type="ECO:0000256" key="6">
    <source>
        <dbReference type="ARBA" id="ARBA00022801"/>
    </source>
</evidence>
<evidence type="ECO:0000256" key="1">
    <source>
        <dbReference type="ARBA" id="ARBA00004613"/>
    </source>
</evidence>
<dbReference type="GO" id="GO:0005576">
    <property type="term" value="C:extracellular region"/>
    <property type="evidence" value="ECO:0007669"/>
    <property type="project" value="UniProtKB-SubCell"/>
</dbReference>
<dbReference type="EC" id="3.4.16.-" evidence="8"/>
<reference evidence="9 10" key="1">
    <citation type="submission" date="2024-01" db="EMBL/GenBank/DDBJ databases">
        <title>A telomere-to-telomere, gap-free genome of sweet tea (Lithocarpus litseifolius).</title>
        <authorList>
            <person name="Zhou J."/>
        </authorList>
    </citation>
    <scope>NUCLEOTIDE SEQUENCE [LARGE SCALE GENOMIC DNA]</scope>
    <source>
        <strain evidence="9">Zhou-2022a</strain>
        <tissue evidence="9">Leaf</tissue>
    </source>
</reference>
<keyword evidence="10" id="KW-1185">Reference proteome</keyword>
<dbReference type="Gene3D" id="3.40.50.1820">
    <property type="entry name" value="alpha/beta hydrolase"/>
    <property type="match status" value="1"/>
</dbReference>
<dbReference type="Pfam" id="PF00450">
    <property type="entry name" value="Peptidase_S10"/>
    <property type="match status" value="1"/>
</dbReference>
<keyword evidence="7" id="KW-0325">Glycoprotein</keyword>
<keyword evidence="5 8" id="KW-0645">Protease</keyword>
<protein>
    <recommendedName>
        <fullName evidence="8">Carboxypeptidase</fullName>
        <ecNumber evidence="8">3.4.16.-</ecNumber>
    </recommendedName>
</protein>
<dbReference type="Gene3D" id="6.10.250.940">
    <property type="match status" value="1"/>
</dbReference>
<sequence>MQSQRWIVMGITCATFIHILMPVEPFPIADKITSLPGQPQVSFQQFAGYITVDEKQNRALFYYFVEAESQPASKPLVLWLNGGPGCSSVGVGALLEHGPFKVRGENLVRNEYNWNKEANMLYLESPAGVGFSYSANKSFYTYVNDEITARDNLIFLQHWFAKYPEYRAKDFFIAGESYAGHYVPQLARLIIQSNLKINLKGIAVGNALLDFTIDFNSADEYYWSHGLISDYVYQLLTKSCNGSAEIIRKIFNQIFDDCVHLFNGVQQFISTIDPYDVTGDVCLSTVKSQMDMLYEPLLSKSQTLLPLHSKPNAINQQANAPFKTIFPTLHSKPNALNQQESDENELICGEGITEKYLNRKDVQKALHAQLVGIKEWGLCRGSNVLKYDEKNREISIIGVIGSLVKSGIRAFIYSGDQDARLPFFGSRTLVDQLAKELRLKTTVPYGAWFEGKQVGGWTQVYGKTQLSFASIRGASHTAPSTQPARSFSLFKAFLAGKPLPNA</sequence>
<keyword evidence="6 8" id="KW-0378">Hydrolase</keyword>
<evidence type="ECO:0000256" key="7">
    <source>
        <dbReference type="ARBA" id="ARBA00023180"/>
    </source>
</evidence>
<evidence type="ECO:0000256" key="8">
    <source>
        <dbReference type="RuleBase" id="RU361156"/>
    </source>
</evidence>
<dbReference type="GO" id="GO:0005773">
    <property type="term" value="C:vacuole"/>
    <property type="evidence" value="ECO:0007669"/>
    <property type="project" value="TreeGrafter"/>
</dbReference>